<dbReference type="EMBL" id="CP013694">
    <property type="protein sequence ID" value="ALU28967.1"/>
    <property type="molecule type" value="Genomic_DNA"/>
</dbReference>
<dbReference type="Proteomes" id="UP000060043">
    <property type="component" value="Chromosome"/>
</dbReference>
<organism evidence="2 3">
    <name type="scientific">Sulfolobus acidocaldarius</name>
    <dbReference type="NCBI Taxonomy" id="2285"/>
    <lineage>
        <taxon>Archaea</taxon>
        <taxon>Thermoproteota</taxon>
        <taxon>Thermoprotei</taxon>
        <taxon>Sulfolobales</taxon>
        <taxon>Sulfolobaceae</taxon>
        <taxon>Sulfolobus</taxon>
    </lineage>
</organism>
<name>A0A0U3FV80_9CREN</name>
<proteinExistence type="predicted"/>
<dbReference type="PaxDb" id="1435377-SUSAZ_03320"/>
<evidence type="ECO:0000313" key="4">
    <source>
        <dbReference type="Proteomes" id="UP000065473"/>
    </source>
</evidence>
<evidence type="ECO:0000313" key="2">
    <source>
        <dbReference type="EMBL" id="ALU31694.1"/>
    </source>
</evidence>
<dbReference type="STRING" id="1435377.SUSAZ_03320"/>
<reference evidence="3 4" key="1">
    <citation type="submission" date="2015-12" db="EMBL/GenBank/DDBJ databases">
        <title>A stable core within a dynamic pangenome in Sulfolobus acidocaldarius.</title>
        <authorList>
            <person name="Anderson R."/>
            <person name="Kouris A."/>
            <person name="Seward C."/>
            <person name="Campbell K."/>
            <person name="Whitaker R."/>
        </authorList>
    </citation>
    <scope>NUCLEOTIDE SEQUENCE [LARGE SCALE GENOMIC DNA]</scope>
    <source>
        <strain evidence="1 4">GG12-C01-09</strain>
        <strain evidence="2 3">NG05B_CO5_07</strain>
    </source>
</reference>
<accession>A0A0U3FV80</accession>
<sequence>MEMKSFLGSTILQISGVIGYAKDYEEAKILTEKFKGIFKDLSVKMLDLSKIEDRLLAINLDPDIGDFKEGYVIAIGI</sequence>
<dbReference type="EMBL" id="CP013695">
    <property type="protein sequence ID" value="ALU31694.1"/>
    <property type="molecule type" value="Genomic_DNA"/>
</dbReference>
<dbReference type="AlphaFoldDB" id="A0A0U3FV80"/>
<protein>
    <submittedName>
        <fullName evidence="2">Uncharacterized protein</fullName>
    </submittedName>
</protein>
<evidence type="ECO:0000313" key="1">
    <source>
        <dbReference type="EMBL" id="ALU28967.1"/>
    </source>
</evidence>
<gene>
    <name evidence="1" type="ORF">ATY89_02700</name>
    <name evidence="2" type="ORF">ATZ20_05725</name>
</gene>
<evidence type="ECO:0000313" key="3">
    <source>
        <dbReference type="Proteomes" id="UP000060043"/>
    </source>
</evidence>
<dbReference type="OrthoDB" id="35979at2157"/>
<dbReference type="Proteomes" id="UP000065473">
    <property type="component" value="Chromosome"/>
</dbReference>